<gene>
    <name evidence="1" type="ORF">DERYTH_LOCUS19624</name>
</gene>
<protein>
    <submittedName>
        <fullName evidence="1">18416_t:CDS:1</fullName>
    </submittedName>
</protein>
<dbReference type="AlphaFoldDB" id="A0A9N9JH86"/>
<keyword evidence="2" id="KW-1185">Reference proteome</keyword>
<feature type="non-terminal residue" evidence="1">
    <location>
        <position position="129"/>
    </location>
</feature>
<reference evidence="1" key="1">
    <citation type="submission" date="2021-06" db="EMBL/GenBank/DDBJ databases">
        <authorList>
            <person name="Kallberg Y."/>
            <person name="Tangrot J."/>
            <person name="Rosling A."/>
        </authorList>
    </citation>
    <scope>NUCLEOTIDE SEQUENCE</scope>
    <source>
        <strain evidence="1">MA453B</strain>
    </source>
</reference>
<evidence type="ECO:0000313" key="2">
    <source>
        <dbReference type="Proteomes" id="UP000789405"/>
    </source>
</evidence>
<comment type="caution">
    <text evidence="1">The sequence shown here is derived from an EMBL/GenBank/DDBJ whole genome shotgun (WGS) entry which is preliminary data.</text>
</comment>
<organism evidence="1 2">
    <name type="scientific">Dentiscutata erythropus</name>
    <dbReference type="NCBI Taxonomy" id="1348616"/>
    <lineage>
        <taxon>Eukaryota</taxon>
        <taxon>Fungi</taxon>
        <taxon>Fungi incertae sedis</taxon>
        <taxon>Mucoromycota</taxon>
        <taxon>Glomeromycotina</taxon>
        <taxon>Glomeromycetes</taxon>
        <taxon>Diversisporales</taxon>
        <taxon>Gigasporaceae</taxon>
        <taxon>Dentiscutata</taxon>
    </lineage>
</organism>
<sequence>MEASLEMQMLDNFSELTEQLPENTIEQLLGVAHTHPGHTRIAKRFLCPNWDAIDAAKIQQAETDMEFLVPSQKKAGIFYTVNIEINTYTCLIGSSGAPCKYQDAVAAKYNIGLLNFFQSLTPNDYAHFA</sequence>
<name>A0A9N9JH86_9GLOM</name>
<dbReference type="EMBL" id="CAJVPY010021794">
    <property type="protein sequence ID" value="CAG8780796.1"/>
    <property type="molecule type" value="Genomic_DNA"/>
</dbReference>
<dbReference type="OrthoDB" id="2416920at2759"/>
<proteinExistence type="predicted"/>
<dbReference type="Proteomes" id="UP000789405">
    <property type="component" value="Unassembled WGS sequence"/>
</dbReference>
<accession>A0A9N9JH86</accession>
<evidence type="ECO:0000313" key="1">
    <source>
        <dbReference type="EMBL" id="CAG8780796.1"/>
    </source>
</evidence>